<evidence type="ECO:0000313" key="1">
    <source>
        <dbReference type="EMBL" id="KAH3751383.1"/>
    </source>
</evidence>
<proteinExistence type="predicted"/>
<dbReference type="Proteomes" id="UP000828390">
    <property type="component" value="Unassembled WGS sequence"/>
</dbReference>
<reference evidence="1" key="2">
    <citation type="submission" date="2020-11" db="EMBL/GenBank/DDBJ databases">
        <authorList>
            <person name="McCartney M.A."/>
            <person name="Auch B."/>
            <person name="Kono T."/>
            <person name="Mallez S."/>
            <person name="Becker A."/>
            <person name="Gohl D.M."/>
            <person name="Silverstein K.A.T."/>
            <person name="Koren S."/>
            <person name="Bechman K.B."/>
            <person name="Herman A."/>
            <person name="Abrahante J.E."/>
            <person name="Garbe J."/>
        </authorList>
    </citation>
    <scope>NUCLEOTIDE SEQUENCE</scope>
    <source>
        <strain evidence="1">Duluth1</strain>
        <tissue evidence="1">Whole animal</tissue>
    </source>
</reference>
<accession>A0A9D4DLZ5</accession>
<gene>
    <name evidence="1" type="ORF">DPMN_185938</name>
</gene>
<name>A0A9D4DLZ5_DREPO</name>
<organism evidence="1 2">
    <name type="scientific">Dreissena polymorpha</name>
    <name type="common">Zebra mussel</name>
    <name type="synonym">Mytilus polymorpha</name>
    <dbReference type="NCBI Taxonomy" id="45954"/>
    <lineage>
        <taxon>Eukaryota</taxon>
        <taxon>Metazoa</taxon>
        <taxon>Spiralia</taxon>
        <taxon>Lophotrochozoa</taxon>
        <taxon>Mollusca</taxon>
        <taxon>Bivalvia</taxon>
        <taxon>Autobranchia</taxon>
        <taxon>Heteroconchia</taxon>
        <taxon>Euheterodonta</taxon>
        <taxon>Imparidentia</taxon>
        <taxon>Neoheterodontei</taxon>
        <taxon>Myida</taxon>
        <taxon>Dreissenoidea</taxon>
        <taxon>Dreissenidae</taxon>
        <taxon>Dreissena</taxon>
    </lineage>
</organism>
<comment type="caution">
    <text evidence="1">The sequence shown here is derived from an EMBL/GenBank/DDBJ whole genome shotgun (WGS) entry which is preliminary data.</text>
</comment>
<sequence>MKQGVQSPTKRKAMLDLWKTVTHAATASKLLVLVLSVFESAYRYAIMELGEAYEDDLLSHTLLEEDNTLWKQLFSTD</sequence>
<reference evidence="1" key="1">
    <citation type="journal article" date="2019" name="bioRxiv">
        <title>The Genome of the Zebra Mussel, Dreissena polymorpha: A Resource for Invasive Species Research.</title>
        <authorList>
            <person name="McCartney M.A."/>
            <person name="Auch B."/>
            <person name="Kono T."/>
            <person name="Mallez S."/>
            <person name="Zhang Y."/>
            <person name="Obille A."/>
            <person name="Becker A."/>
            <person name="Abrahante J.E."/>
            <person name="Garbe J."/>
            <person name="Badalamenti J.P."/>
            <person name="Herman A."/>
            <person name="Mangelson H."/>
            <person name="Liachko I."/>
            <person name="Sullivan S."/>
            <person name="Sone E.D."/>
            <person name="Koren S."/>
            <person name="Silverstein K.A.T."/>
            <person name="Beckman K.B."/>
            <person name="Gohl D.M."/>
        </authorList>
    </citation>
    <scope>NUCLEOTIDE SEQUENCE</scope>
    <source>
        <strain evidence="1">Duluth1</strain>
        <tissue evidence="1">Whole animal</tissue>
    </source>
</reference>
<keyword evidence="2" id="KW-1185">Reference proteome</keyword>
<protein>
    <submittedName>
        <fullName evidence="1">Uncharacterized protein</fullName>
    </submittedName>
</protein>
<evidence type="ECO:0000313" key="2">
    <source>
        <dbReference type="Proteomes" id="UP000828390"/>
    </source>
</evidence>
<dbReference type="AlphaFoldDB" id="A0A9D4DLZ5"/>
<dbReference type="EMBL" id="JAIWYP010000010">
    <property type="protein sequence ID" value="KAH3751383.1"/>
    <property type="molecule type" value="Genomic_DNA"/>
</dbReference>